<protein>
    <submittedName>
        <fullName evidence="1">Uncharacterized protein</fullName>
    </submittedName>
</protein>
<gene>
    <name evidence="1" type="ORF">Asulf_01324</name>
</gene>
<dbReference type="AlphaFoldDB" id="N0BM25"/>
<sequence length="53" mass="5906">MGSKPLEIIAAVRCSKLNKLVPISECTECDYFSDSEVDDRRGILTKVSCLFSH</sequence>
<proteinExistence type="predicted"/>
<keyword evidence="2" id="KW-1185">Reference proteome</keyword>
<dbReference type="Proteomes" id="UP000013307">
    <property type="component" value="Chromosome"/>
</dbReference>
<dbReference type="HOGENOM" id="CLU_3056925_0_0_2"/>
<organism evidence="1 2">
    <name type="scientific">Archaeoglobus sulfaticallidus PM70-1</name>
    <dbReference type="NCBI Taxonomy" id="387631"/>
    <lineage>
        <taxon>Archaea</taxon>
        <taxon>Methanobacteriati</taxon>
        <taxon>Methanobacteriota</taxon>
        <taxon>Archaeoglobi</taxon>
        <taxon>Archaeoglobales</taxon>
        <taxon>Archaeoglobaceae</taxon>
        <taxon>Archaeoglobus</taxon>
    </lineage>
</organism>
<dbReference type="KEGG" id="ast:Asulf_01324"/>
<evidence type="ECO:0000313" key="1">
    <source>
        <dbReference type="EMBL" id="AGK61315.1"/>
    </source>
</evidence>
<reference evidence="1 2" key="1">
    <citation type="journal article" date="2013" name="Genome Announc.">
        <title>Complete Genome Sequence of the Thermophilic and Facultatively Chemolithoautotrophic Sulfate Reducer Archaeoglobus sulfaticallidus Strain PM70-1T.</title>
        <authorList>
            <person name="Stokke R."/>
            <person name="Hocking W.P."/>
            <person name="Steinsbu B.O."/>
            <person name="Steen I.H."/>
        </authorList>
    </citation>
    <scope>NUCLEOTIDE SEQUENCE [LARGE SCALE GENOMIC DNA]</scope>
    <source>
        <strain evidence="1">PM70-1</strain>
    </source>
</reference>
<evidence type="ECO:0000313" key="2">
    <source>
        <dbReference type="Proteomes" id="UP000013307"/>
    </source>
</evidence>
<dbReference type="EMBL" id="CP005290">
    <property type="protein sequence ID" value="AGK61315.1"/>
    <property type="molecule type" value="Genomic_DNA"/>
</dbReference>
<accession>N0BM25</accession>
<name>N0BM25_9EURY</name>